<dbReference type="GO" id="GO:0006817">
    <property type="term" value="P:phosphate ion transport"/>
    <property type="evidence" value="ECO:0007669"/>
    <property type="project" value="UniProtKB-KW"/>
</dbReference>
<dbReference type="Pfam" id="PF00528">
    <property type="entry name" value="BPD_transp_1"/>
    <property type="match status" value="1"/>
</dbReference>
<dbReference type="Proteomes" id="UP000051639">
    <property type="component" value="Unassembled WGS sequence"/>
</dbReference>
<feature type="transmembrane region" description="Helical" evidence="8">
    <location>
        <begin position="121"/>
        <end position="141"/>
    </location>
</feature>
<feature type="transmembrane region" description="Helical" evidence="8">
    <location>
        <begin position="212"/>
        <end position="234"/>
    </location>
</feature>
<evidence type="ECO:0000256" key="6">
    <source>
        <dbReference type="ARBA" id="ARBA00022989"/>
    </source>
</evidence>
<comment type="subcellular location">
    <subcellularLocation>
        <location evidence="1 8">Cell membrane</location>
        <topology evidence="1 8">Multi-pass membrane protein</topology>
    </subcellularLocation>
</comment>
<evidence type="ECO:0000256" key="5">
    <source>
        <dbReference type="ARBA" id="ARBA00022692"/>
    </source>
</evidence>
<dbReference type="AlphaFoldDB" id="A0A0R2H5X7"/>
<dbReference type="SUPFAM" id="SSF161098">
    <property type="entry name" value="MetI-like"/>
    <property type="match status" value="1"/>
</dbReference>
<name>A0A0R2H5X7_9LACO</name>
<evidence type="ECO:0000313" key="12">
    <source>
        <dbReference type="Proteomes" id="UP000051639"/>
    </source>
</evidence>
<dbReference type="InterPro" id="IPR051124">
    <property type="entry name" value="Phosphate_Transport_Permease"/>
</dbReference>
<evidence type="ECO:0000256" key="8">
    <source>
        <dbReference type="RuleBase" id="RU363032"/>
    </source>
</evidence>
<dbReference type="InterPro" id="IPR011864">
    <property type="entry name" value="Phosphate_PstC"/>
</dbReference>
<keyword evidence="3 8" id="KW-0813">Transport</keyword>
<dbReference type="PANTHER" id="PTHR30425:SF2">
    <property type="entry name" value="ABC TRANSPORTER PERMEASE PROTEIN YQGH-RELATED"/>
    <property type="match status" value="1"/>
</dbReference>
<dbReference type="PROSITE" id="PS50928">
    <property type="entry name" value="ABC_TM1"/>
    <property type="match status" value="1"/>
</dbReference>
<comment type="caution">
    <text evidence="11">The sequence shown here is derived from an EMBL/GenBank/DDBJ whole genome shotgun (WGS) entry which is preliminary data.</text>
</comment>
<feature type="transmembrane region" description="Helical" evidence="8">
    <location>
        <begin position="84"/>
        <end position="109"/>
    </location>
</feature>
<organism evidence="11 12">
    <name type="scientific">Limosilactobacillus ingluviei</name>
    <dbReference type="NCBI Taxonomy" id="148604"/>
    <lineage>
        <taxon>Bacteria</taxon>
        <taxon>Bacillati</taxon>
        <taxon>Bacillota</taxon>
        <taxon>Bacilli</taxon>
        <taxon>Lactobacillales</taxon>
        <taxon>Lactobacillaceae</taxon>
        <taxon>Limosilactobacillus</taxon>
    </lineage>
</organism>
<feature type="domain" description="ABC transmembrane type-1" evidence="10">
    <location>
        <begin position="80"/>
        <end position="290"/>
    </location>
</feature>
<evidence type="ECO:0000256" key="9">
    <source>
        <dbReference type="RuleBase" id="RU363054"/>
    </source>
</evidence>
<proteinExistence type="inferred from homology"/>
<dbReference type="RefSeq" id="WP_056993731.1">
    <property type="nucleotide sequence ID" value="NZ_CANCVZ010000001.1"/>
</dbReference>
<dbReference type="GO" id="GO:0005315">
    <property type="term" value="F:phosphate transmembrane transporter activity"/>
    <property type="evidence" value="ECO:0007669"/>
    <property type="project" value="InterPro"/>
</dbReference>
<keyword evidence="5 8" id="KW-0812">Transmembrane</keyword>
<gene>
    <name evidence="11" type="ORF">IV41_GL001140</name>
</gene>
<evidence type="ECO:0000256" key="7">
    <source>
        <dbReference type="ARBA" id="ARBA00023136"/>
    </source>
</evidence>
<keyword evidence="9" id="KW-0592">Phosphate transport</keyword>
<evidence type="ECO:0000256" key="3">
    <source>
        <dbReference type="ARBA" id="ARBA00022448"/>
    </source>
</evidence>
<protein>
    <recommendedName>
        <fullName evidence="9">Phosphate transport system permease protein</fullName>
    </recommendedName>
</protein>
<dbReference type="Gene3D" id="1.10.3720.10">
    <property type="entry name" value="MetI-like"/>
    <property type="match status" value="1"/>
</dbReference>
<dbReference type="CDD" id="cd06261">
    <property type="entry name" value="TM_PBP2"/>
    <property type="match status" value="1"/>
</dbReference>
<evidence type="ECO:0000256" key="4">
    <source>
        <dbReference type="ARBA" id="ARBA00022475"/>
    </source>
</evidence>
<reference evidence="11 12" key="1">
    <citation type="journal article" date="2015" name="Genome Announc.">
        <title>Expanding the biotechnology potential of lactobacilli through comparative genomics of 213 strains and associated genera.</title>
        <authorList>
            <person name="Sun Z."/>
            <person name="Harris H.M."/>
            <person name="McCann A."/>
            <person name="Guo C."/>
            <person name="Argimon S."/>
            <person name="Zhang W."/>
            <person name="Yang X."/>
            <person name="Jeffery I.B."/>
            <person name="Cooney J.C."/>
            <person name="Kagawa T.F."/>
            <person name="Liu W."/>
            <person name="Song Y."/>
            <person name="Salvetti E."/>
            <person name="Wrobel A."/>
            <person name="Rasinkangas P."/>
            <person name="Parkhill J."/>
            <person name="Rea M.C."/>
            <person name="O'Sullivan O."/>
            <person name="Ritari J."/>
            <person name="Douillard F.P."/>
            <person name="Paul Ross R."/>
            <person name="Yang R."/>
            <person name="Briner A.E."/>
            <person name="Felis G.E."/>
            <person name="de Vos W.M."/>
            <person name="Barrangou R."/>
            <person name="Klaenhammer T.R."/>
            <person name="Caufield P.W."/>
            <person name="Cui Y."/>
            <person name="Zhang H."/>
            <person name="O'Toole P.W."/>
        </authorList>
    </citation>
    <scope>NUCLEOTIDE SEQUENCE [LARGE SCALE GENOMIC DNA]</scope>
    <source>
        <strain evidence="11 12">DSM 14792</strain>
    </source>
</reference>
<dbReference type="OrthoDB" id="9785113at2"/>
<accession>A0A0R2H5X7</accession>
<keyword evidence="12" id="KW-1185">Reference proteome</keyword>
<dbReference type="eggNOG" id="COG0573">
    <property type="taxonomic scope" value="Bacteria"/>
</dbReference>
<dbReference type="InterPro" id="IPR000515">
    <property type="entry name" value="MetI-like"/>
</dbReference>
<sequence>MENWHTYLTGASKERQQERRGRWLTSLALLVIGALVVTILLFLIAKGVRLFTTGEGKLTEFFFSPTWAPGAGVFGAAPMIVTSLIVTVVAGLIGLPFALAVALAVTEILPPVAKKLLQPVIELLVGIPSVVYGLVGLTVIVPAVRQLVGGTGFGLVAAIGVLYLMIMPTMTSMAIEALQAVPKQQRQASAGLGATRWQTIHRVVLPAARGGILTAMIFGMARAFGEALAVQMVIGNAAIMPTSLQSSAATLTSVLTTGMGNTIMGTAANDALWALALVLLAMSLLFNLGMRLVTKKG</sequence>
<dbReference type="InterPro" id="IPR035906">
    <property type="entry name" value="MetI-like_sf"/>
</dbReference>
<dbReference type="NCBIfam" id="TIGR02138">
    <property type="entry name" value="phosphate_pstC"/>
    <property type="match status" value="1"/>
</dbReference>
<dbReference type="PANTHER" id="PTHR30425">
    <property type="entry name" value="PHOSPHATE TRANSPORT SYSTEM PERMEASE PROTEIN PST"/>
    <property type="match status" value="1"/>
</dbReference>
<dbReference type="EMBL" id="JQBA01000003">
    <property type="protein sequence ID" value="KRN45399.1"/>
    <property type="molecule type" value="Genomic_DNA"/>
</dbReference>
<comment type="function">
    <text evidence="9">Part of the binding-protein-dependent transport system for phosphate; probably responsible for the translocation of the substrate across the membrane.</text>
</comment>
<dbReference type="STRING" id="1203076.GCA_000312405_00754"/>
<feature type="transmembrane region" description="Helical" evidence="8">
    <location>
        <begin position="271"/>
        <end position="293"/>
    </location>
</feature>
<comment type="similarity">
    <text evidence="2 9">Belongs to the binding-protein-dependent transport system permease family. CysTW subfamily.</text>
</comment>
<comment type="caution">
    <text evidence="9">Lacks conserved residue(s) required for the propagation of feature annotation.</text>
</comment>
<dbReference type="GO" id="GO:0005886">
    <property type="term" value="C:plasma membrane"/>
    <property type="evidence" value="ECO:0007669"/>
    <property type="project" value="UniProtKB-SubCell"/>
</dbReference>
<keyword evidence="7 8" id="KW-0472">Membrane</keyword>
<evidence type="ECO:0000256" key="2">
    <source>
        <dbReference type="ARBA" id="ARBA00007069"/>
    </source>
</evidence>
<feature type="transmembrane region" description="Helical" evidence="8">
    <location>
        <begin position="23"/>
        <end position="45"/>
    </location>
</feature>
<evidence type="ECO:0000256" key="1">
    <source>
        <dbReference type="ARBA" id="ARBA00004651"/>
    </source>
</evidence>
<evidence type="ECO:0000259" key="10">
    <source>
        <dbReference type="PROSITE" id="PS50928"/>
    </source>
</evidence>
<keyword evidence="4 9" id="KW-1003">Cell membrane</keyword>
<keyword evidence="6 8" id="KW-1133">Transmembrane helix</keyword>
<dbReference type="PATRIC" id="fig|148604.4.peg.1178"/>
<evidence type="ECO:0000313" key="11">
    <source>
        <dbReference type="EMBL" id="KRN45399.1"/>
    </source>
</evidence>